<reference evidence="8 9" key="1">
    <citation type="submission" date="2016-12" db="EMBL/GenBank/DDBJ databases">
        <title>The genomes of Aspergillus section Nigri reveals drivers in fungal speciation.</title>
        <authorList>
            <consortium name="DOE Joint Genome Institute"/>
            <person name="Vesth T.C."/>
            <person name="Nybo J."/>
            <person name="Theobald S."/>
            <person name="Brandl J."/>
            <person name="Frisvad J.C."/>
            <person name="Nielsen K.F."/>
            <person name="Lyhne E.K."/>
            <person name="Kogle M.E."/>
            <person name="Kuo A."/>
            <person name="Riley R."/>
            <person name="Clum A."/>
            <person name="Nolan M."/>
            <person name="Lipzen A."/>
            <person name="Salamov A."/>
            <person name="Henrissat B."/>
            <person name="Wiebenga A."/>
            <person name="De Vries R.P."/>
            <person name="Grigoriev I.V."/>
            <person name="Mortensen U.H."/>
            <person name="Andersen M.R."/>
            <person name="Baker S.E."/>
        </authorList>
    </citation>
    <scope>NUCLEOTIDE SEQUENCE [LARGE SCALE GENOMIC DNA]</scope>
    <source>
        <strain evidence="8 9">CBS 121591</strain>
    </source>
</reference>
<keyword evidence="4 6" id="KW-0472">Membrane</keyword>
<gene>
    <name evidence="8" type="ORF">BO82DRAFT_406071</name>
</gene>
<evidence type="ECO:0000313" key="9">
    <source>
        <dbReference type="Proteomes" id="UP000248340"/>
    </source>
</evidence>
<dbReference type="Proteomes" id="UP000248340">
    <property type="component" value="Unassembled WGS sequence"/>
</dbReference>
<evidence type="ECO:0000256" key="5">
    <source>
        <dbReference type="ARBA" id="ARBA00038359"/>
    </source>
</evidence>
<accession>A0A319BZY4</accession>
<feature type="transmembrane region" description="Helical" evidence="6">
    <location>
        <begin position="12"/>
        <end position="32"/>
    </location>
</feature>
<name>A0A319BZY4_9EURO</name>
<protein>
    <recommendedName>
        <fullName evidence="7">Rhodopsin domain-containing protein</fullName>
    </recommendedName>
</protein>
<proteinExistence type="inferred from homology"/>
<evidence type="ECO:0000259" key="7">
    <source>
        <dbReference type="Pfam" id="PF20684"/>
    </source>
</evidence>
<feature type="transmembrane region" description="Helical" evidence="6">
    <location>
        <begin position="137"/>
        <end position="159"/>
    </location>
</feature>
<comment type="subcellular location">
    <subcellularLocation>
        <location evidence="1">Membrane</location>
        <topology evidence="1">Multi-pass membrane protein</topology>
    </subcellularLocation>
</comment>
<comment type="similarity">
    <text evidence="5">Belongs to the SAT4 family.</text>
</comment>
<dbReference type="OrthoDB" id="5429740at2759"/>
<dbReference type="GO" id="GO:0016020">
    <property type="term" value="C:membrane"/>
    <property type="evidence" value="ECO:0007669"/>
    <property type="project" value="UniProtKB-SubCell"/>
</dbReference>
<dbReference type="Pfam" id="PF20684">
    <property type="entry name" value="Fung_rhodopsin"/>
    <property type="match status" value="1"/>
</dbReference>
<organism evidence="8 9">
    <name type="scientific">Aspergillus uvarum CBS 121591</name>
    <dbReference type="NCBI Taxonomy" id="1448315"/>
    <lineage>
        <taxon>Eukaryota</taxon>
        <taxon>Fungi</taxon>
        <taxon>Dikarya</taxon>
        <taxon>Ascomycota</taxon>
        <taxon>Pezizomycotina</taxon>
        <taxon>Eurotiomycetes</taxon>
        <taxon>Eurotiomycetidae</taxon>
        <taxon>Eurotiales</taxon>
        <taxon>Aspergillaceae</taxon>
        <taxon>Aspergillus</taxon>
        <taxon>Aspergillus subgen. Circumdati</taxon>
    </lineage>
</organism>
<keyword evidence="2 6" id="KW-0812">Transmembrane</keyword>
<keyword evidence="9" id="KW-1185">Reference proteome</keyword>
<evidence type="ECO:0000256" key="4">
    <source>
        <dbReference type="ARBA" id="ARBA00023136"/>
    </source>
</evidence>
<evidence type="ECO:0000256" key="1">
    <source>
        <dbReference type="ARBA" id="ARBA00004141"/>
    </source>
</evidence>
<dbReference type="GeneID" id="37142284"/>
<dbReference type="PANTHER" id="PTHR33048:SF129">
    <property type="entry name" value="INTEGRAL MEMBRANE PROTEIN-RELATED"/>
    <property type="match status" value="1"/>
</dbReference>
<keyword evidence="3 6" id="KW-1133">Transmembrane helix</keyword>
<dbReference type="InterPro" id="IPR052337">
    <property type="entry name" value="SAT4-like"/>
</dbReference>
<dbReference type="InterPro" id="IPR049326">
    <property type="entry name" value="Rhodopsin_dom_fungi"/>
</dbReference>
<dbReference type="RefSeq" id="XP_025487841.1">
    <property type="nucleotide sequence ID" value="XM_025639542.1"/>
</dbReference>
<sequence length="411" mass="45301">MSFQEKTGSGNVGSYVAASWALSMIAALTLLARYSIKSWIRWAIPKVSSPERLWGIEDLFYFLSYSFDLTQMVLFQKSFDSGLGCPASTLTGLQISDTLKYSYIGQVIEVIASMLARIGIMCFLLRCFNGTDMRLRVTILICIAVQIIVNLATDLQVLLMCGSSTSHSANRLAYFRYIWDPLPPDGSVVCQQPVSQLVTGFVQGGFNTALDFFLAILAGVQLWRFPLARKDCSHSFISRFKKLPREARNRRLWQTGAISGPLLLSGIASLVKTTVCRVSVPRSQAKVLANRSVVQQLYTVNSFDAMAHAIALFILLVKIENACLLIAPCAPVFRLLFSLVLKTSVRNSGYPWYGNQSGSGGQALELETVPHTQVQGTVVMSTMDKNSQTEPSEAVIVRTDIVVEYGSERTA</sequence>
<evidence type="ECO:0000313" key="8">
    <source>
        <dbReference type="EMBL" id="PYH77641.1"/>
    </source>
</evidence>
<feature type="transmembrane region" description="Helical" evidence="6">
    <location>
        <begin position="53"/>
        <end position="74"/>
    </location>
</feature>
<feature type="domain" description="Rhodopsin" evidence="7">
    <location>
        <begin position="52"/>
        <end position="230"/>
    </location>
</feature>
<evidence type="ECO:0000256" key="2">
    <source>
        <dbReference type="ARBA" id="ARBA00022692"/>
    </source>
</evidence>
<evidence type="ECO:0000256" key="3">
    <source>
        <dbReference type="ARBA" id="ARBA00022989"/>
    </source>
</evidence>
<feature type="transmembrane region" description="Helical" evidence="6">
    <location>
        <begin position="103"/>
        <end position="125"/>
    </location>
</feature>
<dbReference type="VEuPathDB" id="FungiDB:BO82DRAFT_406071"/>
<dbReference type="EMBL" id="KZ821739">
    <property type="protein sequence ID" value="PYH77641.1"/>
    <property type="molecule type" value="Genomic_DNA"/>
</dbReference>
<evidence type="ECO:0000256" key="6">
    <source>
        <dbReference type="SAM" id="Phobius"/>
    </source>
</evidence>
<dbReference type="AlphaFoldDB" id="A0A319BZY4"/>
<dbReference type="PANTHER" id="PTHR33048">
    <property type="entry name" value="PTH11-LIKE INTEGRAL MEMBRANE PROTEIN (AFU_ORTHOLOGUE AFUA_5G11245)"/>
    <property type="match status" value="1"/>
</dbReference>